<dbReference type="EMBL" id="BTGU01003323">
    <property type="protein sequence ID" value="GMN30431.1"/>
    <property type="molecule type" value="Genomic_DNA"/>
</dbReference>
<evidence type="ECO:0000313" key="2">
    <source>
        <dbReference type="Proteomes" id="UP001187192"/>
    </source>
</evidence>
<sequence>MEERGDRSLCIKERRLELASGGENGRLDEEADARRAD</sequence>
<organism evidence="1 2">
    <name type="scientific">Ficus carica</name>
    <name type="common">Common fig</name>
    <dbReference type="NCBI Taxonomy" id="3494"/>
    <lineage>
        <taxon>Eukaryota</taxon>
        <taxon>Viridiplantae</taxon>
        <taxon>Streptophyta</taxon>
        <taxon>Embryophyta</taxon>
        <taxon>Tracheophyta</taxon>
        <taxon>Spermatophyta</taxon>
        <taxon>Magnoliopsida</taxon>
        <taxon>eudicotyledons</taxon>
        <taxon>Gunneridae</taxon>
        <taxon>Pentapetalae</taxon>
        <taxon>rosids</taxon>
        <taxon>fabids</taxon>
        <taxon>Rosales</taxon>
        <taxon>Moraceae</taxon>
        <taxon>Ficeae</taxon>
        <taxon>Ficus</taxon>
    </lineage>
</organism>
<evidence type="ECO:0000313" key="1">
    <source>
        <dbReference type="EMBL" id="GMN30431.1"/>
    </source>
</evidence>
<reference evidence="1" key="1">
    <citation type="submission" date="2023-07" db="EMBL/GenBank/DDBJ databases">
        <title>draft genome sequence of fig (Ficus carica).</title>
        <authorList>
            <person name="Takahashi T."/>
            <person name="Nishimura K."/>
        </authorList>
    </citation>
    <scope>NUCLEOTIDE SEQUENCE</scope>
</reference>
<dbReference type="Proteomes" id="UP001187192">
    <property type="component" value="Unassembled WGS sequence"/>
</dbReference>
<keyword evidence="2" id="KW-1185">Reference proteome</keyword>
<dbReference type="AlphaFoldDB" id="A0AA88CU76"/>
<protein>
    <submittedName>
        <fullName evidence="1">Uncharacterized protein</fullName>
    </submittedName>
</protein>
<comment type="caution">
    <text evidence="1">The sequence shown here is derived from an EMBL/GenBank/DDBJ whole genome shotgun (WGS) entry which is preliminary data.</text>
</comment>
<accession>A0AA88CU76</accession>
<proteinExistence type="predicted"/>
<gene>
    <name evidence="1" type="ORF">TIFTF001_044479</name>
</gene>
<name>A0AA88CU76_FICCA</name>